<dbReference type="AlphaFoldDB" id="A0AAD3HIU6"/>
<dbReference type="InterPro" id="IPR016161">
    <property type="entry name" value="Ald_DH/histidinol_DH"/>
</dbReference>
<keyword evidence="4" id="KW-1185">Reference proteome</keyword>
<dbReference type="InterPro" id="IPR015590">
    <property type="entry name" value="Aldehyde_DH_dom"/>
</dbReference>
<proteinExistence type="predicted"/>
<feature type="non-terminal residue" evidence="3">
    <location>
        <position position="1"/>
    </location>
</feature>
<dbReference type="SUPFAM" id="SSF53720">
    <property type="entry name" value="ALDH-like"/>
    <property type="match status" value="1"/>
</dbReference>
<feature type="region of interest" description="Disordered" evidence="1">
    <location>
        <begin position="209"/>
        <end position="258"/>
    </location>
</feature>
<dbReference type="EMBL" id="BMAR01000004">
    <property type="protein sequence ID" value="GFR42934.1"/>
    <property type="molecule type" value="Genomic_DNA"/>
</dbReference>
<dbReference type="Proteomes" id="UP001054857">
    <property type="component" value="Unassembled WGS sequence"/>
</dbReference>
<reference evidence="3 4" key="1">
    <citation type="journal article" date="2021" name="Sci. Rep.">
        <title>Genome sequencing of the multicellular alga Astrephomene provides insights into convergent evolution of germ-soma differentiation.</title>
        <authorList>
            <person name="Yamashita S."/>
            <person name="Yamamoto K."/>
            <person name="Matsuzaki R."/>
            <person name="Suzuki S."/>
            <person name="Yamaguchi H."/>
            <person name="Hirooka S."/>
            <person name="Minakuchi Y."/>
            <person name="Miyagishima S."/>
            <person name="Kawachi M."/>
            <person name="Toyoda A."/>
            <person name="Nozaki H."/>
        </authorList>
    </citation>
    <scope>NUCLEOTIDE SEQUENCE [LARGE SCALE GENOMIC DNA]</scope>
    <source>
        <strain evidence="3 4">NIES-4017</strain>
    </source>
</reference>
<evidence type="ECO:0000259" key="2">
    <source>
        <dbReference type="Pfam" id="PF00171"/>
    </source>
</evidence>
<dbReference type="GO" id="GO:0016491">
    <property type="term" value="F:oxidoreductase activity"/>
    <property type="evidence" value="ECO:0007669"/>
    <property type="project" value="InterPro"/>
</dbReference>
<evidence type="ECO:0000313" key="4">
    <source>
        <dbReference type="Proteomes" id="UP001054857"/>
    </source>
</evidence>
<evidence type="ECO:0000313" key="3">
    <source>
        <dbReference type="EMBL" id="GFR42934.1"/>
    </source>
</evidence>
<organism evidence="3 4">
    <name type="scientific">Astrephomene gubernaculifera</name>
    <dbReference type="NCBI Taxonomy" id="47775"/>
    <lineage>
        <taxon>Eukaryota</taxon>
        <taxon>Viridiplantae</taxon>
        <taxon>Chlorophyta</taxon>
        <taxon>core chlorophytes</taxon>
        <taxon>Chlorophyceae</taxon>
        <taxon>CS clade</taxon>
        <taxon>Chlamydomonadales</taxon>
        <taxon>Astrephomenaceae</taxon>
        <taxon>Astrephomene</taxon>
    </lineage>
</organism>
<accession>A0AAD3HIU6</accession>
<feature type="compositionally biased region" description="Low complexity" evidence="1">
    <location>
        <begin position="230"/>
        <end position="242"/>
    </location>
</feature>
<name>A0AAD3HIU6_9CHLO</name>
<feature type="domain" description="Aldehyde dehydrogenase" evidence="2">
    <location>
        <begin position="313"/>
        <end position="377"/>
    </location>
</feature>
<protein>
    <recommendedName>
        <fullName evidence="2">Aldehyde dehydrogenase domain-containing protein</fullName>
    </recommendedName>
</protein>
<dbReference type="InterPro" id="IPR016162">
    <property type="entry name" value="Ald_DH_N"/>
</dbReference>
<dbReference type="Pfam" id="PF00171">
    <property type="entry name" value="Aldedh"/>
    <property type="match status" value="1"/>
</dbReference>
<sequence>MTPWTIAGKILQPVFGTLDRFVPSAPPKPIQLPRRVTPMPPTPPLFIEAIIERLDARKEAWIKMPCSERADLLRECMTCMMKVEEELARVSTRAKGSYGVGIGEERMALLPIMLGLGEYVAALRAGGCPPPVGVRRRRDGQLVAQVLPAGPMGLLLPNFRGEVWIQPGKPPSQGAVYRRKAQEAKAAEAEATRGSAGPFWPLTAVLRNRRKKNKSNNGSSGNGGGDKADGSNGDDNGNSSSNRWHKHGGNIRINSISTNSNAGSMAEWRAADDEQEGGGGRRGGGVALVLGAGNQVPVVALDLLHKLVADDEVVIVKTNPVNDYIGPLLRKAFAPLVDAGFLEFVYGGRETGELLTRHPKITSIHLTGSVDTYNDIVWGDSSGAAAGAAGGGDGNTEDKRK</sequence>
<comment type="caution">
    <text evidence="3">The sequence shown here is derived from an EMBL/GenBank/DDBJ whole genome shotgun (WGS) entry which is preliminary data.</text>
</comment>
<gene>
    <name evidence="3" type="ORF">Agub_g3832</name>
</gene>
<evidence type="ECO:0000256" key="1">
    <source>
        <dbReference type="SAM" id="MobiDB-lite"/>
    </source>
</evidence>
<dbReference type="Gene3D" id="3.40.605.10">
    <property type="entry name" value="Aldehyde Dehydrogenase, Chain A, domain 1"/>
    <property type="match status" value="1"/>
</dbReference>